<evidence type="ECO:0000313" key="8">
    <source>
        <dbReference type="Proteomes" id="UP000198614"/>
    </source>
</evidence>
<evidence type="ECO:0000256" key="5">
    <source>
        <dbReference type="SAM" id="MobiDB-lite"/>
    </source>
</evidence>
<feature type="region of interest" description="Disordered" evidence="5">
    <location>
        <begin position="463"/>
        <end position="485"/>
    </location>
</feature>
<dbReference type="PROSITE" id="PS51318">
    <property type="entry name" value="TAT"/>
    <property type="match status" value="1"/>
</dbReference>
<keyword evidence="3" id="KW-0378">Hydrolase</keyword>
<dbReference type="Proteomes" id="UP000198614">
    <property type="component" value="Unassembled WGS sequence"/>
</dbReference>
<dbReference type="OrthoDB" id="344301at2"/>
<evidence type="ECO:0000256" key="3">
    <source>
        <dbReference type="ARBA" id="ARBA00022801"/>
    </source>
</evidence>
<dbReference type="GO" id="GO:0008305">
    <property type="term" value="C:integrin complex"/>
    <property type="evidence" value="ECO:0007669"/>
    <property type="project" value="InterPro"/>
</dbReference>
<protein>
    <submittedName>
        <fullName evidence="7">FG-GAP repeat-containing protein</fullName>
    </submittedName>
</protein>
<evidence type="ECO:0000256" key="4">
    <source>
        <dbReference type="ARBA" id="ARBA00023180"/>
    </source>
</evidence>
<dbReference type="GO" id="GO:0016787">
    <property type="term" value="F:hydrolase activity"/>
    <property type="evidence" value="ECO:0007669"/>
    <property type="project" value="UniProtKB-KW"/>
</dbReference>
<proteinExistence type="predicted"/>
<gene>
    <name evidence="7" type="ORF">SAMN05216260_11078</name>
</gene>
<feature type="chain" id="PRO_5011437954" evidence="6">
    <location>
        <begin position="39"/>
        <end position="485"/>
    </location>
</feature>
<sequence length="485" mass="47627">MSYRVLQRSRRSSVLGAAAVVAALAGGLLIAVPGAASAAPSGFGDDFDGDGYHDLATAAPGAVASGEGKAGAVVVHYGSSSGIKASNRTITTQSSSGVPGTPEANDRFGTELAHGDLNNDGYGDLVVGTPLEDVDGDTDGGTVTILWGGSSGLSGGTTISDPNVSGHDRFGQSLAVGDFTGDGRTDLAVGSTGKDVWIFKGGFTKSGGAAGTLRLDTEIESGAYPDGAVQLAAGDFDGDRTDDLVVASAGGNYVYLGASSGPTPQTEVGNGFAGALTVADFDLDGHDDLVVGNDFVGVLDGTAKGGYVTVFPGGPAGVDTTRGAVFSQATEGVPGADESNDSFGGALAAGDVNGDDFPDLAVGANFETIGEAEQAGNVWVLRGGPSGLTANGAVSLNQGTPDVPGANESSDLFGSTVHLADHNGDDRADLSVGAPGENSDDGSVWALRGSASGITASGSVSFTGPTVGIGDSGKDPVYGKTMSGS</sequence>
<evidence type="ECO:0000313" key="7">
    <source>
        <dbReference type="EMBL" id="SDF70592.1"/>
    </source>
</evidence>
<keyword evidence="2" id="KW-0677">Repeat</keyword>
<dbReference type="InterPro" id="IPR013519">
    <property type="entry name" value="Int_alpha_beta-p"/>
</dbReference>
<evidence type="ECO:0000256" key="6">
    <source>
        <dbReference type="SAM" id="SignalP"/>
    </source>
</evidence>
<dbReference type="Pfam" id="PF13517">
    <property type="entry name" value="FG-GAP_3"/>
    <property type="match status" value="1"/>
</dbReference>
<dbReference type="EMBL" id="FNAX01000010">
    <property type="protein sequence ID" value="SDF70592.1"/>
    <property type="molecule type" value="Genomic_DNA"/>
</dbReference>
<dbReference type="Gene3D" id="2.130.10.130">
    <property type="entry name" value="Integrin alpha, N-terminal"/>
    <property type="match status" value="4"/>
</dbReference>
<evidence type="ECO:0000256" key="2">
    <source>
        <dbReference type="ARBA" id="ARBA00022737"/>
    </source>
</evidence>
<dbReference type="InterPro" id="IPR000413">
    <property type="entry name" value="Integrin_alpha"/>
</dbReference>
<dbReference type="PRINTS" id="PR01185">
    <property type="entry name" value="INTEGRINA"/>
</dbReference>
<name>A0A1G7N9E3_9ACTN</name>
<organism evidence="7 8">
    <name type="scientific">Streptomyces griseoaurantiacus</name>
    <dbReference type="NCBI Taxonomy" id="68213"/>
    <lineage>
        <taxon>Bacteria</taxon>
        <taxon>Bacillati</taxon>
        <taxon>Actinomycetota</taxon>
        <taxon>Actinomycetes</taxon>
        <taxon>Kitasatosporales</taxon>
        <taxon>Streptomycetaceae</taxon>
        <taxon>Streptomyces</taxon>
        <taxon>Streptomyces aurantiacus group</taxon>
    </lineage>
</organism>
<dbReference type="InterPro" id="IPR006311">
    <property type="entry name" value="TAT_signal"/>
</dbReference>
<accession>A0A1G7N9E3</accession>
<dbReference type="SMART" id="SM00191">
    <property type="entry name" value="Int_alpha"/>
    <property type="match status" value="6"/>
</dbReference>
<dbReference type="PANTHER" id="PTHR23221:SF7">
    <property type="entry name" value="PHOSPHATIDYLINOSITOL-GLYCAN-SPECIFIC PHOSPHOLIPASE D"/>
    <property type="match status" value="1"/>
</dbReference>
<feature type="signal peptide" evidence="6">
    <location>
        <begin position="1"/>
        <end position="38"/>
    </location>
</feature>
<dbReference type="InterPro" id="IPR028994">
    <property type="entry name" value="Integrin_alpha_N"/>
</dbReference>
<dbReference type="Pfam" id="PF01839">
    <property type="entry name" value="FG-GAP"/>
    <property type="match status" value="5"/>
</dbReference>
<evidence type="ECO:0000256" key="1">
    <source>
        <dbReference type="ARBA" id="ARBA00022729"/>
    </source>
</evidence>
<dbReference type="InterPro" id="IPR013517">
    <property type="entry name" value="FG-GAP"/>
</dbReference>
<dbReference type="AlphaFoldDB" id="A0A1G7N9E3"/>
<keyword evidence="4" id="KW-0325">Glycoprotein</keyword>
<dbReference type="PROSITE" id="PS51470">
    <property type="entry name" value="FG_GAP"/>
    <property type="match status" value="3"/>
</dbReference>
<reference evidence="7 8" key="1">
    <citation type="submission" date="2016-10" db="EMBL/GenBank/DDBJ databases">
        <authorList>
            <person name="de Groot N.N."/>
        </authorList>
    </citation>
    <scope>NUCLEOTIDE SEQUENCE [LARGE SCALE GENOMIC DNA]</scope>
    <source>
        <strain evidence="7 8">CGMCC 4.1859</strain>
    </source>
</reference>
<keyword evidence="1 6" id="KW-0732">Signal</keyword>
<dbReference type="PANTHER" id="PTHR23221">
    <property type="entry name" value="GLYCOSYLPHOSPHATIDYLINOSITOL PHOSPHOLIPASE D"/>
    <property type="match status" value="1"/>
</dbReference>
<dbReference type="GO" id="GO:0007155">
    <property type="term" value="P:cell adhesion"/>
    <property type="evidence" value="ECO:0007669"/>
    <property type="project" value="InterPro"/>
</dbReference>
<dbReference type="SUPFAM" id="SSF69318">
    <property type="entry name" value="Integrin alpha N-terminal domain"/>
    <property type="match status" value="2"/>
</dbReference>